<dbReference type="EMBL" id="LVVY01000065">
    <property type="protein sequence ID" value="OAM79101.1"/>
    <property type="molecule type" value="Genomic_DNA"/>
</dbReference>
<dbReference type="PANTHER" id="PTHR11091">
    <property type="entry name" value="OXIDOREDUCTASE-RELATED"/>
    <property type="match status" value="1"/>
</dbReference>
<accession>A0A178I1V8</accession>
<keyword evidence="4" id="KW-1185">Reference proteome</keyword>
<evidence type="ECO:0000313" key="3">
    <source>
        <dbReference type="EMBL" id="OAM79101.1"/>
    </source>
</evidence>
<dbReference type="Proteomes" id="UP000078389">
    <property type="component" value="Unassembled WGS sequence"/>
</dbReference>
<gene>
    <name evidence="3" type="ORF">A3840_04620</name>
</gene>
<dbReference type="RefSeq" id="WP_067452587.1">
    <property type="nucleotide sequence ID" value="NZ_LVVY01000065.1"/>
</dbReference>
<evidence type="ECO:0000256" key="1">
    <source>
        <dbReference type="ARBA" id="ARBA00006056"/>
    </source>
</evidence>
<comment type="similarity">
    <text evidence="1">Belongs to the LDH2/MDH2 oxidoreductase family.</text>
</comment>
<reference evidence="3 4" key="1">
    <citation type="submission" date="2016-03" db="EMBL/GenBank/DDBJ databases">
        <title>Genome sequencing of Devosia sp. S37.</title>
        <authorList>
            <person name="Mohd Nor M."/>
        </authorList>
    </citation>
    <scope>NUCLEOTIDE SEQUENCE [LARGE SCALE GENOMIC DNA]</scope>
    <source>
        <strain evidence="3 4">S37</strain>
    </source>
</reference>
<dbReference type="PANTHER" id="PTHR11091:SF0">
    <property type="entry name" value="MALATE DEHYDROGENASE"/>
    <property type="match status" value="1"/>
</dbReference>
<comment type="caution">
    <text evidence="3">The sequence shown here is derived from an EMBL/GenBank/DDBJ whole genome shotgun (WGS) entry which is preliminary data.</text>
</comment>
<organism evidence="3 4">
    <name type="scientific">Devosia elaeis</name>
    <dbReference type="NCBI Taxonomy" id="1770058"/>
    <lineage>
        <taxon>Bacteria</taxon>
        <taxon>Pseudomonadati</taxon>
        <taxon>Pseudomonadota</taxon>
        <taxon>Alphaproteobacteria</taxon>
        <taxon>Hyphomicrobiales</taxon>
        <taxon>Devosiaceae</taxon>
        <taxon>Devosia</taxon>
    </lineage>
</organism>
<dbReference type="InterPro" id="IPR036111">
    <property type="entry name" value="Mal/L-sulfo/L-lacto_DH-like_sf"/>
</dbReference>
<dbReference type="AlphaFoldDB" id="A0A178I1V8"/>
<dbReference type="Gene3D" id="3.30.1370.60">
    <property type="entry name" value="Hypothetical oxidoreductase yiak, domain 2"/>
    <property type="match status" value="1"/>
</dbReference>
<dbReference type="STRING" id="1770058.A3840_04620"/>
<keyword evidence="2" id="KW-0560">Oxidoreductase</keyword>
<dbReference type="InterPro" id="IPR043143">
    <property type="entry name" value="Mal/L-sulf/L-lact_DH-like_NADP"/>
</dbReference>
<dbReference type="InterPro" id="IPR043144">
    <property type="entry name" value="Mal/L-sulf/L-lact_DH-like_ah"/>
</dbReference>
<dbReference type="Gene3D" id="1.10.1530.10">
    <property type="match status" value="1"/>
</dbReference>
<dbReference type="Pfam" id="PF02615">
    <property type="entry name" value="Ldh_2"/>
    <property type="match status" value="1"/>
</dbReference>
<protein>
    <submittedName>
        <fullName evidence="3">Dehydrogenase</fullName>
    </submittedName>
</protein>
<evidence type="ECO:0000313" key="4">
    <source>
        <dbReference type="Proteomes" id="UP000078389"/>
    </source>
</evidence>
<proteinExistence type="inferred from homology"/>
<sequence length="331" mass="34387">MPIVPLQEVKDVADRVLAAAGVPPDNAALQRDLLLDAEMRSIASHGLLRLPRLVERIGNGVANPVTKGRQEWTAPGFLKVDGEQGLGPVVAQAAIDALMDRSASQGVAVAAVANANHIGMLGFYADRVAEAGKCLIAFSTSEALVHPWGGRRAMIGTNPIAIGLPTGDGVFMMDTATSIVSMGEIHDHANRGAPIPQGWALDAAGNATTDAAAARDGAIAPFGGPKGYALGLAFELLLTALAGSAIGRNVKGTLDSTEPCTKADLFIVIDQPLAAVSDFLDLLRSEAPAEGFDNVRIPGERGRELRRRAVADGLNIADVTWSRLQDLAGTA</sequence>
<name>A0A178I1V8_9HYPH</name>
<dbReference type="SUPFAM" id="SSF89733">
    <property type="entry name" value="L-sulfolactate dehydrogenase-like"/>
    <property type="match status" value="1"/>
</dbReference>
<dbReference type="InterPro" id="IPR003767">
    <property type="entry name" value="Malate/L-lactate_DH-like"/>
</dbReference>
<dbReference type="GO" id="GO:0016491">
    <property type="term" value="F:oxidoreductase activity"/>
    <property type="evidence" value="ECO:0007669"/>
    <property type="project" value="UniProtKB-KW"/>
</dbReference>
<evidence type="ECO:0000256" key="2">
    <source>
        <dbReference type="ARBA" id="ARBA00023002"/>
    </source>
</evidence>
<dbReference type="Gene3D" id="3.30.60.50">
    <property type="entry name" value="Hypothetical oxidoreductase yiak, domain 3"/>
    <property type="match status" value="1"/>
</dbReference>